<dbReference type="Gene3D" id="3.30.1330.40">
    <property type="entry name" value="RutC-like"/>
    <property type="match status" value="1"/>
</dbReference>
<accession>A0ABR3UZ00</accession>
<keyword evidence="5 8" id="KW-0694">RNA-binding</keyword>
<proteinExistence type="inferred from homology"/>
<dbReference type="InterPro" id="IPR013085">
    <property type="entry name" value="U1-CZ_Znf_C2H2"/>
</dbReference>
<comment type="function">
    <text evidence="8">Component of the spliceosomal U1 snRNP, which is essential for recognition of the pre-mRNA 5' splice-site and the subsequent assembly of the spliceosome. U1-C is directly involved in initial 5' splice-site recognition for both constitutive and regulated alternative splicing. The interaction with the 5' splice-site seems to precede base-pairing between the pre-mRNA and the U1 snRNA. Stimulates commitment or early (E) complex formation by stabilizing the base pairing of the 5' end of the U1 snRNA and the 5' splice-site region.</text>
</comment>
<keyword evidence="4 8" id="KW-0862">Zinc</keyword>
<dbReference type="InterPro" id="IPR006175">
    <property type="entry name" value="YjgF/YER057c/UK114"/>
</dbReference>
<name>A0ABR3UZ00_9PLEO</name>
<feature type="compositionally biased region" description="Pro residues" evidence="9">
    <location>
        <begin position="278"/>
        <end position="311"/>
    </location>
</feature>
<dbReference type="Pfam" id="PF01042">
    <property type="entry name" value="Ribonuc_L-PSP"/>
    <property type="match status" value="1"/>
</dbReference>
<comment type="subcellular location">
    <subcellularLocation>
        <location evidence="1 8">Nucleus</location>
    </subcellularLocation>
</comment>
<evidence type="ECO:0000256" key="5">
    <source>
        <dbReference type="ARBA" id="ARBA00022884"/>
    </source>
</evidence>
<sequence length="364" mass="39066">MSHLQYYAYPGKGESAKKNIKYSQAVRVGDRIECAGQGGWDPQTEVIPEDINAQIDQAFENVELALKNAGGKGWSQVFRVNSYHIPLNDVAMGAMVRNFRKWVPDHEPIWTCVGVVKLGEDDMRVEIEVSAHDPNTSRATSQPTPLPPISHFGDSTNNRYAMPKFFCDYCDVYLTHDSMSVRKAHNNGRNHLRNVQAYYEQISSDQTQQVINSITDAYNTEGQANPLFQQNLAGGFPGGPMAGMPPMGMPPMGMPGFPPPGMPPMGGMPPQFMGRGGPPMPPNGMPPFPPQGMPPGPGGMPPNMPPFPPPHMGGGPPQGMPPFPFPPPGNASSPPGGMPYPPPGGMGMPPGGPPGRYPPGPPGR</sequence>
<dbReference type="InterPro" id="IPR036236">
    <property type="entry name" value="Znf_C2H2_sf"/>
</dbReference>
<dbReference type="RefSeq" id="XP_069312275.1">
    <property type="nucleotide sequence ID" value="XM_069447391.1"/>
</dbReference>
<dbReference type="PANTHER" id="PTHR31148">
    <property type="entry name" value="U1 SMALL NUCLEAR RIBONUCLEOPROTEIN C"/>
    <property type="match status" value="1"/>
</dbReference>
<dbReference type="Gene3D" id="3.30.160.60">
    <property type="entry name" value="Classic Zinc Finger"/>
    <property type="match status" value="1"/>
</dbReference>
<dbReference type="CDD" id="cd06152">
    <property type="entry name" value="YjgF_YER057c_UK114_like_4"/>
    <property type="match status" value="1"/>
</dbReference>
<keyword evidence="6 8" id="KW-0539">Nucleus</keyword>
<evidence type="ECO:0000259" key="10">
    <source>
        <dbReference type="PROSITE" id="PS50171"/>
    </source>
</evidence>
<evidence type="ECO:0000256" key="9">
    <source>
        <dbReference type="SAM" id="MobiDB-lite"/>
    </source>
</evidence>
<comment type="subunit">
    <text evidence="8">U1 snRNP is composed of the 7 core Sm proteins B/B', D1, D2, D3, E, F and G that assemble in a heptameric protein ring on the Sm site of the small nuclear RNA to form the core snRNP, and at least 3 U1 snRNP-specific proteins U1-70K, U1-A and U1-C. U1-C interacts with U1 snRNA and the 5' splice-site region of the pre-mRNA.</text>
</comment>
<dbReference type="InterPro" id="IPR017340">
    <property type="entry name" value="U1_snRNP-C"/>
</dbReference>
<protein>
    <recommendedName>
        <fullName evidence="8">U1 small nuclear ribonucleoprotein C</fullName>
        <shortName evidence="8">U1 snRNP C</shortName>
        <shortName evidence="8">U1-C</shortName>
        <shortName evidence="8">U1C</shortName>
    </recommendedName>
</protein>
<dbReference type="InterPro" id="IPR003604">
    <property type="entry name" value="Matrin/U1-like-C_Znf_C2H2"/>
</dbReference>
<dbReference type="SUPFAM" id="SSF57667">
    <property type="entry name" value="beta-beta-alpha zinc fingers"/>
    <property type="match status" value="1"/>
</dbReference>
<reference evidence="11 12" key="1">
    <citation type="submission" date="2024-09" db="EMBL/GenBank/DDBJ databases">
        <title>T2T genomes of carrot and Alternaria dauci and their utility for understanding host-pathogen interaction during carrot leaf blight disease.</title>
        <authorList>
            <person name="Liu W."/>
            <person name="Xu S."/>
            <person name="Ou C."/>
            <person name="Liu X."/>
            <person name="Zhuang F."/>
            <person name="Deng X.W."/>
        </authorList>
    </citation>
    <scope>NUCLEOTIDE SEQUENCE [LARGE SCALE GENOMIC DNA]</scope>
    <source>
        <strain evidence="11 12">A2016</strain>
    </source>
</reference>
<feature type="compositionally biased region" description="Pro residues" evidence="9">
    <location>
        <begin position="318"/>
        <end position="329"/>
    </location>
</feature>
<evidence type="ECO:0000313" key="12">
    <source>
        <dbReference type="Proteomes" id="UP001578633"/>
    </source>
</evidence>
<keyword evidence="2 8" id="KW-0479">Metal-binding</keyword>
<evidence type="ECO:0000256" key="4">
    <source>
        <dbReference type="ARBA" id="ARBA00022833"/>
    </source>
</evidence>
<organism evidence="11 12">
    <name type="scientific">Alternaria dauci</name>
    <dbReference type="NCBI Taxonomy" id="48095"/>
    <lineage>
        <taxon>Eukaryota</taxon>
        <taxon>Fungi</taxon>
        <taxon>Dikarya</taxon>
        <taxon>Ascomycota</taxon>
        <taxon>Pezizomycotina</taxon>
        <taxon>Dothideomycetes</taxon>
        <taxon>Pleosporomycetidae</taxon>
        <taxon>Pleosporales</taxon>
        <taxon>Pleosporineae</taxon>
        <taxon>Pleosporaceae</taxon>
        <taxon>Alternaria</taxon>
        <taxon>Alternaria sect. Porri</taxon>
    </lineage>
</organism>
<keyword evidence="7 8" id="KW-0687">Ribonucleoprotein</keyword>
<gene>
    <name evidence="11" type="ORF">ACET3X_002033</name>
</gene>
<dbReference type="InterPro" id="IPR035959">
    <property type="entry name" value="RutC-like_sf"/>
</dbReference>
<dbReference type="EMBL" id="JBHGVX010000001">
    <property type="protein sequence ID" value="KAL1801691.1"/>
    <property type="molecule type" value="Genomic_DNA"/>
</dbReference>
<dbReference type="Proteomes" id="UP001578633">
    <property type="component" value="Chromosome 1"/>
</dbReference>
<dbReference type="Pfam" id="PF06220">
    <property type="entry name" value="zf-U1"/>
    <property type="match status" value="1"/>
</dbReference>
<evidence type="ECO:0000256" key="3">
    <source>
        <dbReference type="ARBA" id="ARBA00022771"/>
    </source>
</evidence>
<evidence type="ECO:0000256" key="2">
    <source>
        <dbReference type="ARBA" id="ARBA00022723"/>
    </source>
</evidence>
<dbReference type="SMART" id="SM00451">
    <property type="entry name" value="ZnF_U1"/>
    <property type="match status" value="1"/>
</dbReference>
<feature type="domain" description="Matrin-type" evidence="10">
    <location>
        <begin position="165"/>
        <end position="197"/>
    </location>
</feature>
<dbReference type="HAMAP" id="MF_03153">
    <property type="entry name" value="U1_C"/>
    <property type="match status" value="1"/>
</dbReference>
<dbReference type="InterPro" id="IPR000690">
    <property type="entry name" value="Matrin/U1-C_Znf_C2H2"/>
</dbReference>
<evidence type="ECO:0000256" key="8">
    <source>
        <dbReference type="HAMAP-Rule" id="MF_03153"/>
    </source>
</evidence>
<comment type="caution">
    <text evidence="11">The sequence shown here is derived from an EMBL/GenBank/DDBJ whole genome shotgun (WGS) entry which is preliminary data.</text>
</comment>
<keyword evidence="12" id="KW-1185">Reference proteome</keyword>
<evidence type="ECO:0000313" key="11">
    <source>
        <dbReference type="EMBL" id="KAL1801691.1"/>
    </source>
</evidence>
<dbReference type="GeneID" id="96082355"/>
<keyword evidence="3 8" id="KW-0863">Zinc-finger</keyword>
<comment type="similarity">
    <text evidence="8">Belongs to the U1 small nuclear ribonucleoprotein C family.</text>
</comment>
<evidence type="ECO:0000256" key="1">
    <source>
        <dbReference type="ARBA" id="ARBA00004123"/>
    </source>
</evidence>
<evidence type="ECO:0000256" key="7">
    <source>
        <dbReference type="ARBA" id="ARBA00023274"/>
    </source>
</evidence>
<dbReference type="PROSITE" id="PS50171">
    <property type="entry name" value="ZF_MATRIN"/>
    <property type="match status" value="1"/>
</dbReference>
<evidence type="ECO:0000256" key="6">
    <source>
        <dbReference type="ARBA" id="ARBA00023242"/>
    </source>
</evidence>
<dbReference type="SUPFAM" id="SSF55298">
    <property type="entry name" value="YjgF-like"/>
    <property type="match status" value="1"/>
</dbReference>
<feature type="region of interest" description="Disordered" evidence="9">
    <location>
        <begin position="275"/>
        <end position="364"/>
    </location>
</feature>
<dbReference type="PANTHER" id="PTHR31148:SF1">
    <property type="entry name" value="U1 SMALL NUCLEAR RIBONUCLEOPROTEIN C"/>
    <property type="match status" value="1"/>
</dbReference>
<feature type="compositionally biased region" description="Pro residues" evidence="9">
    <location>
        <begin position="336"/>
        <end position="364"/>
    </location>
</feature>